<dbReference type="GO" id="GO:0055085">
    <property type="term" value="P:transmembrane transport"/>
    <property type="evidence" value="ECO:0007669"/>
    <property type="project" value="InterPro"/>
</dbReference>
<feature type="transmembrane region" description="Helical" evidence="7">
    <location>
        <begin position="190"/>
        <end position="208"/>
    </location>
</feature>
<keyword evidence="10" id="KW-1185">Reference proteome</keyword>
<keyword evidence="5 7" id="KW-1133">Transmembrane helix</keyword>
<keyword evidence="4 7" id="KW-0812">Transmembrane</keyword>
<evidence type="ECO:0000256" key="3">
    <source>
        <dbReference type="ARBA" id="ARBA00022475"/>
    </source>
</evidence>
<evidence type="ECO:0000259" key="8">
    <source>
        <dbReference type="PROSITE" id="PS50928"/>
    </source>
</evidence>
<dbReference type="PANTHER" id="PTHR43227">
    <property type="entry name" value="BLL4140 PROTEIN"/>
    <property type="match status" value="1"/>
</dbReference>
<accession>A0A371AWA1</accession>
<keyword evidence="2 7" id="KW-0813">Transport</keyword>
<evidence type="ECO:0000256" key="6">
    <source>
        <dbReference type="ARBA" id="ARBA00023136"/>
    </source>
</evidence>
<keyword evidence="3" id="KW-1003">Cell membrane</keyword>
<dbReference type="Pfam" id="PF00528">
    <property type="entry name" value="BPD_transp_1"/>
    <property type="match status" value="1"/>
</dbReference>
<feature type="transmembrane region" description="Helical" evidence="7">
    <location>
        <begin position="108"/>
        <end position="131"/>
    </location>
</feature>
<feature type="transmembrane region" description="Helical" evidence="7">
    <location>
        <begin position="446"/>
        <end position="467"/>
    </location>
</feature>
<dbReference type="InterPro" id="IPR050809">
    <property type="entry name" value="UgpAE/MalFG_permease"/>
</dbReference>
<feature type="transmembrane region" description="Helical" evidence="7">
    <location>
        <begin position="297"/>
        <end position="324"/>
    </location>
</feature>
<sequence length="480" mass="53724">MRVKENSEDDKIYIVQRICTMAALVLLFVPSVNPARICGLIGKNISLFTAGTSYSSLCENFKRAFDKGWVGTLSMQVVFLSSLLICIGIILAGLGVCITLGSLKLKQLGNFITMAGGIISLISCYGLHWAAVDIQGTSKPDKVEPMMPQGIWYFIIFSVLIVFITIVLLIRTPKPEKEEKYSMESKYKLFFMLLPFIILCFVFCYLPLSGWRYAFFNYKAGDVLTGDKFVGFKWFIYLFKNESTRNDLIRVIKNTLAMSGLGLATSWCAMAFAIFLSEIKNVRFRRFVQTFTTIPNFISWVLVYAVAFSIFSTDGFLSSILIKLGILDKGVNFLMSSSHMWLKMLAWGMWKGLGWGAIIYIAAISGIDQQLYEAATVDGAGRFQRMWYITVPSLIPTFMVLLLLAIAGILSNGMDQYLVFENSYNTDYVTVLDLYVYKLGVNSGKIPLATVIGMAKSLISVVLLFSANSISKVIRKESII</sequence>
<dbReference type="CDD" id="cd06261">
    <property type="entry name" value="TM_PBP2"/>
    <property type="match status" value="1"/>
</dbReference>
<dbReference type="Gene3D" id="1.10.3720.10">
    <property type="entry name" value="MetI-like"/>
    <property type="match status" value="1"/>
</dbReference>
<dbReference type="RefSeq" id="WP_115481681.1">
    <property type="nucleotide sequence ID" value="NZ_QRCT01000019.1"/>
</dbReference>
<protein>
    <submittedName>
        <fullName evidence="9">Sugar ABC transporter permease</fullName>
    </submittedName>
</protein>
<dbReference type="SUPFAM" id="SSF161098">
    <property type="entry name" value="MetI-like"/>
    <property type="match status" value="1"/>
</dbReference>
<dbReference type="OrthoDB" id="2637002at2"/>
<feature type="transmembrane region" description="Helical" evidence="7">
    <location>
        <begin position="387"/>
        <end position="410"/>
    </location>
</feature>
<dbReference type="InterPro" id="IPR000515">
    <property type="entry name" value="MetI-like"/>
</dbReference>
<proteinExistence type="inferred from homology"/>
<feature type="transmembrane region" description="Helical" evidence="7">
    <location>
        <begin position="77"/>
        <end position="101"/>
    </location>
</feature>
<feature type="transmembrane region" description="Helical" evidence="7">
    <location>
        <begin position="256"/>
        <end position="276"/>
    </location>
</feature>
<evidence type="ECO:0000256" key="2">
    <source>
        <dbReference type="ARBA" id="ARBA00022448"/>
    </source>
</evidence>
<reference evidence="9 10" key="1">
    <citation type="submission" date="2018-07" db="EMBL/GenBank/DDBJ databases">
        <title>Anaerosacharophilus polymeroproducens gen. nov. sp. nov., an anaerobic bacterium isolated from salt field.</title>
        <authorList>
            <person name="Kim W."/>
            <person name="Yang S.-H."/>
            <person name="Oh J."/>
            <person name="Lee J.-H."/>
            <person name="Kwon K.K."/>
        </authorList>
    </citation>
    <scope>NUCLEOTIDE SEQUENCE [LARGE SCALE GENOMIC DNA]</scope>
    <source>
        <strain evidence="9 10">MCWD5</strain>
    </source>
</reference>
<evidence type="ECO:0000313" key="10">
    <source>
        <dbReference type="Proteomes" id="UP000255036"/>
    </source>
</evidence>
<dbReference type="PANTHER" id="PTHR43227:SF11">
    <property type="entry name" value="BLL4140 PROTEIN"/>
    <property type="match status" value="1"/>
</dbReference>
<evidence type="ECO:0000256" key="4">
    <source>
        <dbReference type="ARBA" id="ARBA00022692"/>
    </source>
</evidence>
<evidence type="ECO:0000256" key="7">
    <source>
        <dbReference type="RuleBase" id="RU363032"/>
    </source>
</evidence>
<evidence type="ECO:0000256" key="1">
    <source>
        <dbReference type="ARBA" id="ARBA00004651"/>
    </source>
</evidence>
<comment type="similarity">
    <text evidence="7">Belongs to the binding-protein-dependent transport system permease family.</text>
</comment>
<gene>
    <name evidence="9" type="ORF">DWV06_08115</name>
</gene>
<comment type="caution">
    <text evidence="9">The sequence shown here is derived from an EMBL/GenBank/DDBJ whole genome shotgun (WGS) entry which is preliminary data.</text>
</comment>
<dbReference type="AlphaFoldDB" id="A0A371AWA1"/>
<feature type="transmembrane region" description="Helical" evidence="7">
    <location>
        <begin position="344"/>
        <end position="367"/>
    </location>
</feature>
<organism evidence="9 10">
    <name type="scientific">Anaerosacchariphilus polymeriproducens</name>
    <dbReference type="NCBI Taxonomy" id="1812858"/>
    <lineage>
        <taxon>Bacteria</taxon>
        <taxon>Bacillati</taxon>
        <taxon>Bacillota</taxon>
        <taxon>Clostridia</taxon>
        <taxon>Lachnospirales</taxon>
        <taxon>Lachnospiraceae</taxon>
        <taxon>Anaerosacchariphilus</taxon>
    </lineage>
</organism>
<dbReference type="Proteomes" id="UP000255036">
    <property type="component" value="Unassembled WGS sequence"/>
</dbReference>
<dbReference type="InterPro" id="IPR035906">
    <property type="entry name" value="MetI-like_sf"/>
</dbReference>
<feature type="domain" description="ABC transmembrane type-1" evidence="8">
    <location>
        <begin position="252"/>
        <end position="467"/>
    </location>
</feature>
<name>A0A371AWA1_9FIRM</name>
<keyword evidence="6 7" id="KW-0472">Membrane</keyword>
<feature type="transmembrane region" description="Helical" evidence="7">
    <location>
        <begin position="151"/>
        <end position="170"/>
    </location>
</feature>
<evidence type="ECO:0000313" key="9">
    <source>
        <dbReference type="EMBL" id="RDU23812.1"/>
    </source>
</evidence>
<feature type="transmembrane region" description="Helical" evidence="7">
    <location>
        <begin position="12"/>
        <end position="32"/>
    </location>
</feature>
<dbReference type="PROSITE" id="PS50928">
    <property type="entry name" value="ABC_TM1"/>
    <property type="match status" value="1"/>
</dbReference>
<dbReference type="EMBL" id="QRCT01000019">
    <property type="protein sequence ID" value="RDU23812.1"/>
    <property type="molecule type" value="Genomic_DNA"/>
</dbReference>
<evidence type="ECO:0000256" key="5">
    <source>
        <dbReference type="ARBA" id="ARBA00022989"/>
    </source>
</evidence>
<dbReference type="GO" id="GO:0005886">
    <property type="term" value="C:plasma membrane"/>
    <property type="evidence" value="ECO:0007669"/>
    <property type="project" value="UniProtKB-SubCell"/>
</dbReference>
<comment type="subcellular location">
    <subcellularLocation>
        <location evidence="1 7">Cell membrane</location>
        <topology evidence="1 7">Multi-pass membrane protein</topology>
    </subcellularLocation>
</comment>